<dbReference type="Proteomes" id="UP000298179">
    <property type="component" value="Unassembled WGS sequence"/>
</dbReference>
<dbReference type="GO" id="GO:0005829">
    <property type="term" value="C:cytosol"/>
    <property type="evidence" value="ECO:0007669"/>
    <property type="project" value="TreeGrafter"/>
</dbReference>
<dbReference type="InterPro" id="IPR036188">
    <property type="entry name" value="FAD/NAD-bd_sf"/>
</dbReference>
<dbReference type="OrthoDB" id="9790035at2"/>
<protein>
    <submittedName>
        <fullName evidence="2">FAD-binding protein</fullName>
    </submittedName>
</protein>
<dbReference type="GO" id="GO:0016491">
    <property type="term" value="F:oxidoreductase activity"/>
    <property type="evidence" value="ECO:0007669"/>
    <property type="project" value="InterPro"/>
</dbReference>
<dbReference type="GO" id="GO:0008767">
    <property type="term" value="F:UDP-galactopyranose mutase activity"/>
    <property type="evidence" value="ECO:0007669"/>
    <property type="project" value="TreeGrafter"/>
</dbReference>
<evidence type="ECO:0000313" key="3">
    <source>
        <dbReference type="Proteomes" id="UP000298179"/>
    </source>
</evidence>
<dbReference type="PANTHER" id="PTHR21197:SF0">
    <property type="entry name" value="UDP-GALACTOPYRANOSE MUTASE"/>
    <property type="match status" value="1"/>
</dbReference>
<organism evidence="2 3">
    <name type="scientific">Jiella endophytica</name>
    <dbReference type="NCBI Taxonomy" id="2558362"/>
    <lineage>
        <taxon>Bacteria</taxon>
        <taxon>Pseudomonadati</taxon>
        <taxon>Pseudomonadota</taxon>
        <taxon>Alphaproteobacteria</taxon>
        <taxon>Hyphomicrobiales</taxon>
        <taxon>Aurantimonadaceae</taxon>
        <taxon>Jiella</taxon>
    </lineage>
</organism>
<name>A0A4Y8R7X5_9HYPH</name>
<dbReference type="Pfam" id="PF01593">
    <property type="entry name" value="Amino_oxidase"/>
    <property type="match status" value="1"/>
</dbReference>
<accession>A0A4Y8R7X5</accession>
<comment type="caution">
    <text evidence="2">The sequence shown here is derived from an EMBL/GenBank/DDBJ whole genome shotgun (WGS) entry which is preliminary data.</text>
</comment>
<dbReference type="EMBL" id="SOZD01000015">
    <property type="protein sequence ID" value="TFF17721.1"/>
    <property type="molecule type" value="Genomic_DNA"/>
</dbReference>
<evidence type="ECO:0000259" key="1">
    <source>
        <dbReference type="Pfam" id="PF01593"/>
    </source>
</evidence>
<proteinExistence type="predicted"/>
<reference evidence="2 3" key="1">
    <citation type="submission" date="2019-03" db="EMBL/GenBank/DDBJ databases">
        <title>Jiella endophytica sp. nov., a novel endophytic bacterium isolated from root of Ficus microcarpa Linn. f.</title>
        <authorList>
            <person name="Tuo L."/>
        </authorList>
    </citation>
    <scope>NUCLEOTIDE SEQUENCE [LARGE SCALE GENOMIC DNA]</scope>
    <source>
        <strain evidence="2 3">CBS5Q-3</strain>
    </source>
</reference>
<dbReference type="GO" id="GO:0050660">
    <property type="term" value="F:flavin adenine dinucleotide binding"/>
    <property type="evidence" value="ECO:0007669"/>
    <property type="project" value="TreeGrafter"/>
</dbReference>
<dbReference type="PRINTS" id="PR00419">
    <property type="entry name" value="ADXRDTASE"/>
</dbReference>
<dbReference type="AlphaFoldDB" id="A0A4Y8R7X5"/>
<dbReference type="RefSeq" id="WP_134764334.1">
    <property type="nucleotide sequence ID" value="NZ_SOZD01000015.1"/>
</dbReference>
<dbReference type="SUPFAM" id="SSF51905">
    <property type="entry name" value="FAD/NAD(P)-binding domain"/>
    <property type="match status" value="1"/>
</dbReference>
<dbReference type="InterPro" id="IPR002937">
    <property type="entry name" value="Amino_oxidase"/>
</dbReference>
<sequence>MHPIAILGAGIAGLTAAAELKRRGLPVVVYEAGTKVGGMMASFKDPAGFTYDFGAHFVNNRLAKALGAADICRPVKHYGEAVHLAGTSYGYPFGLMRSPRFVRGAVASRLRHHELRTAEDWFRHHYGDALAEAVAIPIAEAWSGTPASELAPSVGEKMSNGALKTLYLKAAARLTGRAVCIGYSHERPENAGVYHVYPEGGISRLLQPTLDAVSHLVRLESPVEKILVEDGAVRGLRVNGETIEASAVISTAPVHVLPKLVEGSDALDHLARFRYRPMIFVNLHFEGRGHLPDTMLWVPRRDVPFFRLTETPISMPWLAPDGKTLITFDIGCAVGDALWTMSDDKLAELCLDGIAELYPQLRGKYLGAGGIMKTPISYPVYRLDYEAERQRFARSSGIDGLYSIGRNGEFAHILMEDVHCRTLRRMDAVADYVCPPSSTDTAVAELKRMGRRLAEADGGVGTKAA</sequence>
<feature type="domain" description="Amine oxidase" evidence="1">
    <location>
        <begin position="11"/>
        <end position="359"/>
    </location>
</feature>
<dbReference type="PANTHER" id="PTHR21197">
    <property type="entry name" value="UDP-GALACTOPYRANOSE MUTASE"/>
    <property type="match status" value="1"/>
</dbReference>
<evidence type="ECO:0000313" key="2">
    <source>
        <dbReference type="EMBL" id="TFF17721.1"/>
    </source>
</evidence>
<keyword evidence="3" id="KW-1185">Reference proteome</keyword>
<gene>
    <name evidence="2" type="ORF">E3C22_23530</name>
</gene>
<dbReference type="Gene3D" id="3.50.50.60">
    <property type="entry name" value="FAD/NAD(P)-binding domain"/>
    <property type="match status" value="1"/>
</dbReference>